<evidence type="ECO:0000313" key="9">
    <source>
        <dbReference type="EMBL" id="CAG8949840.1"/>
    </source>
</evidence>
<dbReference type="Pfam" id="PF00145">
    <property type="entry name" value="DNA_methylase"/>
    <property type="match status" value="1"/>
</dbReference>
<dbReference type="Pfam" id="PF00176">
    <property type="entry name" value="SNF2-rel_dom"/>
    <property type="match status" value="1"/>
</dbReference>
<feature type="compositionally biased region" description="Acidic residues" evidence="7">
    <location>
        <begin position="1922"/>
        <end position="1935"/>
    </location>
</feature>
<evidence type="ECO:0000313" key="10">
    <source>
        <dbReference type="Proteomes" id="UP000696280"/>
    </source>
</evidence>
<organism evidence="9 10">
    <name type="scientific">Hymenoscyphus fraxineus</name>
    <dbReference type="NCBI Taxonomy" id="746836"/>
    <lineage>
        <taxon>Eukaryota</taxon>
        <taxon>Fungi</taxon>
        <taxon>Dikarya</taxon>
        <taxon>Ascomycota</taxon>
        <taxon>Pezizomycotina</taxon>
        <taxon>Leotiomycetes</taxon>
        <taxon>Helotiales</taxon>
        <taxon>Helotiaceae</taxon>
        <taxon>Hymenoscyphus</taxon>
    </lineage>
</organism>
<evidence type="ECO:0000256" key="6">
    <source>
        <dbReference type="PROSITE-ProRule" id="PRU00175"/>
    </source>
</evidence>
<dbReference type="InterPro" id="IPR001841">
    <property type="entry name" value="Znf_RING"/>
</dbReference>
<dbReference type="GO" id="GO:0032259">
    <property type="term" value="P:methylation"/>
    <property type="evidence" value="ECO:0007669"/>
    <property type="project" value="UniProtKB-KW"/>
</dbReference>
<feature type="domain" description="RING-type" evidence="8">
    <location>
        <begin position="2132"/>
        <end position="2171"/>
    </location>
</feature>
<accession>A0A9N9KLD3</accession>
<feature type="compositionally biased region" description="Basic residues" evidence="7">
    <location>
        <begin position="82"/>
        <end position="99"/>
    </location>
</feature>
<dbReference type="CDD" id="cd18793">
    <property type="entry name" value="SF2_C_SNF"/>
    <property type="match status" value="1"/>
</dbReference>
<keyword evidence="5" id="KW-0067">ATP-binding</keyword>
<feature type="region of interest" description="Disordered" evidence="7">
    <location>
        <begin position="1"/>
        <end position="122"/>
    </location>
</feature>
<dbReference type="GO" id="GO:0005524">
    <property type="term" value="F:ATP binding"/>
    <property type="evidence" value="ECO:0007669"/>
    <property type="project" value="UniProtKB-KW"/>
</dbReference>
<feature type="region of interest" description="Disordered" evidence="7">
    <location>
        <begin position="154"/>
        <end position="173"/>
    </location>
</feature>
<dbReference type="InterPro" id="IPR029063">
    <property type="entry name" value="SAM-dependent_MTases_sf"/>
</dbReference>
<keyword evidence="2" id="KW-0808">Transferase</keyword>
<keyword evidence="4" id="KW-0378">Hydrolase</keyword>
<gene>
    <name evidence="9" type="ORF">HYFRA_00004167</name>
</gene>
<evidence type="ECO:0000256" key="2">
    <source>
        <dbReference type="ARBA" id="ARBA00022679"/>
    </source>
</evidence>
<feature type="compositionally biased region" description="Polar residues" evidence="7">
    <location>
        <begin position="154"/>
        <end position="166"/>
    </location>
</feature>
<evidence type="ECO:0000256" key="4">
    <source>
        <dbReference type="ARBA" id="ARBA00022801"/>
    </source>
</evidence>
<dbReference type="GO" id="GO:0005634">
    <property type="term" value="C:nucleus"/>
    <property type="evidence" value="ECO:0007669"/>
    <property type="project" value="TreeGrafter"/>
</dbReference>
<dbReference type="GO" id="GO:0008094">
    <property type="term" value="F:ATP-dependent activity, acting on DNA"/>
    <property type="evidence" value="ECO:0007669"/>
    <property type="project" value="TreeGrafter"/>
</dbReference>
<dbReference type="GO" id="GO:0008168">
    <property type="term" value="F:methyltransferase activity"/>
    <property type="evidence" value="ECO:0007669"/>
    <property type="project" value="UniProtKB-KW"/>
</dbReference>
<feature type="compositionally biased region" description="Polar residues" evidence="7">
    <location>
        <begin position="13"/>
        <end position="24"/>
    </location>
</feature>
<evidence type="ECO:0000256" key="5">
    <source>
        <dbReference type="ARBA" id="ARBA00022840"/>
    </source>
</evidence>
<feature type="region of interest" description="Disordered" evidence="7">
    <location>
        <begin position="1922"/>
        <end position="1949"/>
    </location>
</feature>
<keyword evidence="10" id="KW-1185">Reference proteome</keyword>
<keyword evidence="3" id="KW-0547">Nucleotide-binding</keyword>
<dbReference type="Proteomes" id="UP000696280">
    <property type="component" value="Unassembled WGS sequence"/>
</dbReference>
<dbReference type="SUPFAM" id="SSF52540">
    <property type="entry name" value="P-loop containing nucleoside triphosphate hydrolases"/>
    <property type="match status" value="2"/>
</dbReference>
<dbReference type="Gene3D" id="3.40.50.300">
    <property type="entry name" value="P-loop containing nucleotide triphosphate hydrolases"/>
    <property type="match status" value="2"/>
</dbReference>
<evidence type="ECO:0000256" key="3">
    <source>
        <dbReference type="ARBA" id="ARBA00022741"/>
    </source>
</evidence>
<dbReference type="PANTHER" id="PTHR45626:SF26">
    <property type="entry name" value="FAMILY HELICASE, PUTATIVE (AFU_ORTHOLOGUE AFUA_2G09120)-RELATED"/>
    <property type="match status" value="1"/>
</dbReference>
<keyword evidence="6" id="KW-0863">Zinc-finger</keyword>
<reference evidence="9" key="1">
    <citation type="submission" date="2021-07" db="EMBL/GenBank/DDBJ databases">
        <authorList>
            <person name="Durling M."/>
        </authorList>
    </citation>
    <scope>NUCLEOTIDE SEQUENCE</scope>
</reference>
<dbReference type="InterPro" id="IPR050628">
    <property type="entry name" value="SNF2_RAD54_helicase_TF"/>
</dbReference>
<sequence length="2391" mass="269526">MARDRQSAARKASTGQNQGTSITNPDDDQNYGDDQVPDAASASDPKDEDYFAEDGGDVSDTDFDDADFDDADFEDEEEAPTKRRKLGSKGKIRAARKAPRTVIKGKPVARRSRAKGTAAIAKSSRAVAPLPEPISPIVNAYESATESANEFANEFANESANESANDSDNDSHQNAKALISTDASIESYLAYHLEYYKLSEEAQTVGQANAGKSTGSNSAGSAAAYTDGYKYQNGPDETLKPICTPQDAFRDIYKKVKPLMKPLLDRIEQKNGAIKVGTMCSGTDSPLIALNQIARLCELDGLNFPIHHSFSAEIVPFKQAFLRLNFNPEQLFQNVCELLRFIMDNGGNHIELPSEDIVGKETMTTAHGGKAVIPGDCDILLAGTCCTDFSIMNSKQKTLKAGGESGDTFFSMIAYATHYRPKIIILENVQSAPWLKEKWSKRKKDGPYGFDHEFARIHYQIGFVLLDTKEYYIPHTRSRGYMIAIDVKEMTEEERKDVTRKLKQWERLVLNDLKRPASTPVEMWLKRADDPLLIYCRSHWVDDLEKTRKPPRWDACQVNYKSYRHNLGLGEGRPVTSWGSDGYFQLPDFYQRKHNFGMTERVLDTLDISHLRGLLRGYDDRYFFRVTELGQNVYRDKEQNKQGVVSCQTPNAQQFVSVRGSRISGQEALNLQGLPVNGLDISRLSQADMQNLSGNAMTTTVVGIVTMAALTTFGSLLTLKGDRTKATSFANRIPGESQNEKLITINSSTWVHQALLTSEALSLSRDTLRLCYCEHRELISDKQFQQCMICLHTSCTSCGKKPTHDYKAIKVMGRKDVRVFEKLLLESLPMATKLVNLTEAELDKALDGFLIDNKHSIDLKTWQLILPKVRMALSSTVAFQGIRRSDRWEVTYESQNAKLVLSISATEARWDLFANVPNEPLSSPVGKYLRQFPIAQMFCHDNDDLTQGSFKLWAPKVHKFKATLSMSGPMIPTYENQVGIVSKQDDNQYSNFFLRVQNYNPKLIPVDIEGPYELSAICGQSFNCLYVQQRSKKSDKRLFMFLEPHLRHGAIEDHSIVIADNTRRLEHGEHRETKGKLATPFRFPIVKARRNPEDQSIISYTLDNGKSFKPGWVFEDVETTISVDGTWEDFQGIGLNKPDNDAALYRHLPTGASFSNTQCNTQHAVFVCRANIVAGITQMFPDGQWIPLSKSNEPAFLQDLKYLVQGGLVQDGHKEGGEWHTILNHASQTRCQACAPKPPRLFWEKKQVTKSTSKLTPFEDPVEAADYERACKSRADPISAWYLRNENNVVTFKVICDIFGLIHRAQANLTTVLKSEHELTMQYRLITNTQLISRHKKVPFSIPSNEHVPGSENLRHCLKFELRSQQADAIQWAIDMERYPKPWQAISVEEARIDSIGYRLEARAVAETPIRGALCAYDVGFGKTVVMLGLIQQRKKEVEDWANEKTPKGDAIRLKATLVLAPVHLLLQWAAEIKKFIKVPMKVVVIKDTKDWNNKAKVQLFMDADIIIMNMSLIDSGPYLRDLANAAAIVELDNQTIGKQNRAKKSWRQMAADSVKASMPSLLNGKIDDFVKSQRAAYDASVDACTQNQAPIPSKRVVGSKYMSQKAAKIGDKRTCDEINEPKKDALTSRDNYWKFIQGKPLADWKPILEMFEFARLIIDEYTYLNGQEDVIEFIRAHSRLILSGTPGLATCSEIFKIGRLLGAYVGTDDYDTTTIEHWKKISGDMTRAEDYQTHLTRKSDAYSHMQRQRAQEFLNMFARKDKADVDRISMVEEYRIMYLTLYQWAIYKESEQRVTNLDFDHKIHFNSVGGHSSQIFKESAQSCEDPREILIFRSTHTQPLPGIESYETLPNMLSRSCVGGHMLICCSAAIQKIYTPAEQAKRARLFREKKKNATEFARENNMILPENDDISDVGDVEVTPDDPEWVAPSDDEVSPEAVTRTKGKKGKQAETSVAPKVIKPAVAAEDMCKRVLEFRKGELVTLLNDFTFQLRKATWLQNNQDAPTDPKAKHEQSFQRWKARAVERQDTEIVKYLMSLIAKATLSHNEWYHFYRRTDTSVSGAVAKRNNKLLPVIPSGDVLSGNNAHLTQKAAALRTLVALLTRLSESLSSQVVSIRFIESLCCVIDEGTKNCTNCNVKLSIERNFTLLTSCGHVICDKCKGHKADTCPKCHAPYEPHQAITGGQLQKFNKSLVMAVEQSSPMYGEKVDSCMRLIKSLPKDDHVLLFVQFDLIHNEVRKALEANEIEYVDLKNTKANKKSQALIDYQEGSAQVLLLNIDDESAAGSNLTIANHIIFLTPYFVKGSNSQEKWNATMTQAVGRARRWGQKKVVRVYHFVTAETIDADIIQMRRQKKLLPTADNENLGELVDLDDPAEVKGPLSSSISHLLFRQN</sequence>
<feature type="compositionally biased region" description="Acidic residues" evidence="7">
    <location>
        <begin position="50"/>
        <end position="78"/>
    </location>
</feature>
<evidence type="ECO:0000259" key="8">
    <source>
        <dbReference type="PROSITE" id="PS50089"/>
    </source>
</evidence>
<dbReference type="GO" id="GO:0006281">
    <property type="term" value="P:DNA repair"/>
    <property type="evidence" value="ECO:0007669"/>
    <property type="project" value="TreeGrafter"/>
</dbReference>
<dbReference type="SUPFAM" id="SSF53335">
    <property type="entry name" value="S-adenosyl-L-methionine-dependent methyltransferases"/>
    <property type="match status" value="1"/>
</dbReference>
<dbReference type="SMART" id="SM00487">
    <property type="entry name" value="DEXDc"/>
    <property type="match status" value="1"/>
</dbReference>
<dbReference type="InterPro" id="IPR000330">
    <property type="entry name" value="SNF2_N"/>
</dbReference>
<proteinExistence type="predicted"/>
<dbReference type="Gene3D" id="3.40.50.150">
    <property type="entry name" value="Vaccinia Virus protein VP39"/>
    <property type="match status" value="1"/>
</dbReference>
<keyword evidence="6" id="KW-0479">Metal-binding</keyword>
<dbReference type="OrthoDB" id="423221at2759"/>
<keyword evidence="1" id="KW-0489">Methyltransferase</keyword>
<name>A0A9N9KLD3_9HELO</name>
<dbReference type="InterPro" id="IPR027417">
    <property type="entry name" value="P-loop_NTPase"/>
</dbReference>
<dbReference type="GO" id="GO:0008270">
    <property type="term" value="F:zinc ion binding"/>
    <property type="evidence" value="ECO:0007669"/>
    <property type="project" value="UniProtKB-KW"/>
</dbReference>
<dbReference type="InterPro" id="IPR049730">
    <property type="entry name" value="SNF2/RAD54-like_C"/>
</dbReference>
<dbReference type="PROSITE" id="PS50089">
    <property type="entry name" value="ZF_RING_2"/>
    <property type="match status" value="1"/>
</dbReference>
<dbReference type="InterPro" id="IPR014001">
    <property type="entry name" value="Helicase_ATP-bd"/>
</dbReference>
<dbReference type="GO" id="GO:0016787">
    <property type="term" value="F:hydrolase activity"/>
    <property type="evidence" value="ECO:0007669"/>
    <property type="project" value="UniProtKB-KW"/>
</dbReference>
<keyword evidence="6" id="KW-0862">Zinc</keyword>
<evidence type="ECO:0000256" key="1">
    <source>
        <dbReference type="ARBA" id="ARBA00022603"/>
    </source>
</evidence>
<dbReference type="PANTHER" id="PTHR45626">
    <property type="entry name" value="TRANSCRIPTION TERMINATION FACTOR 2-RELATED"/>
    <property type="match status" value="1"/>
</dbReference>
<dbReference type="InterPro" id="IPR001525">
    <property type="entry name" value="C5_MeTfrase"/>
</dbReference>
<comment type="caution">
    <text evidence="9">The sequence shown here is derived from an EMBL/GenBank/DDBJ whole genome shotgun (WGS) entry which is preliminary data.</text>
</comment>
<dbReference type="EMBL" id="CAJVRL010000025">
    <property type="protein sequence ID" value="CAG8949840.1"/>
    <property type="molecule type" value="Genomic_DNA"/>
</dbReference>
<protein>
    <recommendedName>
        <fullName evidence="8">RING-type domain-containing protein</fullName>
    </recommendedName>
</protein>
<evidence type="ECO:0000256" key="7">
    <source>
        <dbReference type="SAM" id="MobiDB-lite"/>
    </source>
</evidence>